<evidence type="ECO:0000259" key="4">
    <source>
        <dbReference type="PROSITE" id="PS01124"/>
    </source>
</evidence>
<gene>
    <name evidence="5" type="ORF">M8A51_22940</name>
</gene>
<dbReference type="InterPro" id="IPR050204">
    <property type="entry name" value="AraC_XylS_family_regulators"/>
</dbReference>
<protein>
    <submittedName>
        <fullName evidence="5">Helix-turn-helix domain-containing protein</fullName>
    </submittedName>
</protein>
<dbReference type="SMART" id="SM00342">
    <property type="entry name" value="HTH_ARAC"/>
    <property type="match status" value="1"/>
</dbReference>
<sequence>MADRLFLRLADDPLYAPETTVPVGTMQEFAVPPGLAPYVANAMAYEERLPEGTQVTERVLPDGALRLIVDACGDVPTVRVVGPDAQAVVLTHRGDMQGLSLTLRPGASRALLGIPAHELAGRSHAWEDVAAAPARQLVQRLQEAATAPERIAVLWRVLAEGRPTLDATEQRRTHAAMQGLCGSQARRPVREAAALLGVSERRVEQLFREHVGLTPKTWHRLARFHACVRLLRQPHPPAWAELAAAAGFHDQAHMVNEFRAICGLTPGQFTA</sequence>
<feature type="domain" description="HTH araC/xylS-type" evidence="4">
    <location>
        <begin position="189"/>
        <end position="271"/>
    </location>
</feature>
<keyword evidence="3" id="KW-0804">Transcription</keyword>
<keyword evidence="2" id="KW-0238">DNA-binding</keyword>
<comment type="caution">
    <text evidence="5">The sequence shown here is derived from an EMBL/GenBank/DDBJ whole genome shotgun (WGS) entry which is preliminary data.</text>
</comment>
<dbReference type="Gene3D" id="1.10.10.60">
    <property type="entry name" value="Homeodomain-like"/>
    <property type="match status" value="1"/>
</dbReference>
<dbReference type="RefSeq" id="WP_251780870.1">
    <property type="nucleotide sequence ID" value="NZ_JAMKFE010000018.1"/>
</dbReference>
<dbReference type="PROSITE" id="PS01124">
    <property type="entry name" value="HTH_ARAC_FAMILY_2"/>
    <property type="match status" value="1"/>
</dbReference>
<evidence type="ECO:0000256" key="3">
    <source>
        <dbReference type="ARBA" id="ARBA00023163"/>
    </source>
</evidence>
<evidence type="ECO:0000313" key="6">
    <source>
        <dbReference type="Proteomes" id="UP001165541"/>
    </source>
</evidence>
<evidence type="ECO:0000256" key="2">
    <source>
        <dbReference type="ARBA" id="ARBA00023125"/>
    </source>
</evidence>
<keyword evidence="1" id="KW-0805">Transcription regulation</keyword>
<dbReference type="EMBL" id="JAMKFE010000018">
    <property type="protein sequence ID" value="MCM5682394.1"/>
    <property type="molecule type" value="Genomic_DNA"/>
</dbReference>
<evidence type="ECO:0000313" key="5">
    <source>
        <dbReference type="EMBL" id="MCM5682394.1"/>
    </source>
</evidence>
<keyword evidence="6" id="KW-1185">Reference proteome</keyword>
<dbReference type="PANTHER" id="PTHR46796">
    <property type="entry name" value="HTH-TYPE TRANSCRIPTIONAL ACTIVATOR RHAS-RELATED"/>
    <property type="match status" value="1"/>
</dbReference>
<dbReference type="InterPro" id="IPR018060">
    <property type="entry name" value="HTH_AraC"/>
</dbReference>
<evidence type="ECO:0000256" key="1">
    <source>
        <dbReference type="ARBA" id="ARBA00023015"/>
    </source>
</evidence>
<name>A0ABT0YVG3_9BURK</name>
<reference evidence="5" key="1">
    <citation type="submission" date="2022-05" db="EMBL/GenBank/DDBJ databases">
        <title>Schlegelella sp. nov., isolated from mangrove soil.</title>
        <authorList>
            <person name="Liu Y."/>
            <person name="Ge X."/>
            <person name="Liu W."/>
        </authorList>
    </citation>
    <scope>NUCLEOTIDE SEQUENCE</scope>
    <source>
        <strain evidence="5">S2-27</strain>
    </source>
</reference>
<dbReference type="Pfam" id="PF12833">
    <property type="entry name" value="HTH_18"/>
    <property type="match status" value="1"/>
</dbReference>
<organism evidence="5 6">
    <name type="scientific">Caldimonas mangrovi</name>
    <dbReference type="NCBI Taxonomy" id="2944811"/>
    <lineage>
        <taxon>Bacteria</taxon>
        <taxon>Pseudomonadati</taxon>
        <taxon>Pseudomonadota</taxon>
        <taxon>Betaproteobacteria</taxon>
        <taxon>Burkholderiales</taxon>
        <taxon>Sphaerotilaceae</taxon>
        <taxon>Caldimonas</taxon>
    </lineage>
</organism>
<dbReference type="Proteomes" id="UP001165541">
    <property type="component" value="Unassembled WGS sequence"/>
</dbReference>
<dbReference type="InterPro" id="IPR009057">
    <property type="entry name" value="Homeodomain-like_sf"/>
</dbReference>
<proteinExistence type="predicted"/>
<dbReference type="InterPro" id="IPR046532">
    <property type="entry name" value="DUF6597"/>
</dbReference>
<dbReference type="Pfam" id="PF20240">
    <property type="entry name" value="DUF6597"/>
    <property type="match status" value="1"/>
</dbReference>
<dbReference type="SUPFAM" id="SSF46689">
    <property type="entry name" value="Homeodomain-like"/>
    <property type="match status" value="1"/>
</dbReference>
<accession>A0ABT0YVG3</accession>